<name>A0A098DKF4_GIBZE</name>
<feature type="compositionally biased region" description="Basic and acidic residues" evidence="1">
    <location>
        <begin position="84"/>
        <end position="96"/>
    </location>
</feature>
<dbReference type="EMBL" id="HG970333">
    <property type="status" value="NOT_ANNOTATED_CDS"/>
    <property type="molecule type" value="Genomic_DNA"/>
</dbReference>
<proteinExistence type="predicted"/>
<evidence type="ECO:0000313" key="2">
    <source>
        <dbReference type="EnsemblFungi" id="CEF79444"/>
    </source>
</evidence>
<accession>A0A098DKF4</accession>
<organism evidence="2">
    <name type="scientific">Gibberella zeae (strain ATCC MYA-4620 / CBS 123657 / FGSC 9075 / NRRL 31084 / PH-1)</name>
    <name type="common">Wheat head blight fungus</name>
    <name type="synonym">Fusarium graminearum</name>
    <dbReference type="NCBI Taxonomy" id="229533"/>
    <lineage>
        <taxon>Eukaryota</taxon>
        <taxon>Fungi</taxon>
        <taxon>Dikarya</taxon>
        <taxon>Ascomycota</taxon>
        <taxon>Pezizomycotina</taxon>
        <taxon>Sordariomycetes</taxon>
        <taxon>Hypocreomycetidae</taxon>
        <taxon>Hypocreales</taxon>
        <taxon>Nectriaceae</taxon>
        <taxon>Fusarium</taxon>
    </lineage>
</organism>
<reference evidence="2" key="3">
    <citation type="submission" date="2017-01" db="UniProtKB">
        <authorList>
            <consortium name="EnsemblFungi"/>
        </authorList>
    </citation>
    <scope>IDENTIFICATION</scope>
    <source>
        <strain evidence="2">PH-1 / ATCC MYA-4620 / FGSC 9075 / NRRL 31084</strain>
    </source>
</reference>
<accession>A0A0E0S7G9</accession>
<protein>
    <submittedName>
        <fullName evidence="2">Uncharacterized protein</fullName>
    </submittedName>
</protein>
<dbReference type="AlphaFoldDB" id="A0A098DKF4"/>
<evidence type="ECO:0000256" key="1">
    <source>
        <dbReference type="SAM" id="MobiDB-lite"/>
    </source>
</evidence>
<sequence length="121" mass="12691">MQSRVENDGLACDHAVPSNTRQHAEQEVGPQTVVPQQNNDGVEDYAEGGDHHAAEIKTVVALEAGDEGDDDLEAVVEGDGEEAGDGHVDGEGDTLHGPRFAGSTNRHVQGVVVGPMPVMTR</sequence>
<reference evidence="2" key="2">
    <citation type="journal article" date="2010" name="Nature">
        <title>Comparative genomics reveals mobile pathogenicity chromosomes in Fusarium.</title>
        <authorList>
            <person name="Ma L.J."/>
            <person name="van der Does H.C."/>
            <person name="Borkovich K.A."/>
            <person name="Coleman J.J."/>
            <person name="Daboussi M.J."/>
            <person name="Di Pietro A."/>
            <person name="Dufresne M."/>
            <person name="Freitag M."/>
            <person name="Grabherr M."/>
            <person name="Henrissat B."/>
            <person name="Houterman P.M."/>
            <person name="Kang S."/>
            <person name="Shim W.B."/>
            <person name="Woloshuk C."/>
            <person name="Xie X."/>
            <person name="Xu J.R."/>
            <person name="Antoniw J."/>
            <person name="Baker S.E."/>
            <person name="Bluhm B.H."/>
            <person name="Breakspear A."/>
            <person name="Brown D.W."/>
            <person name="Butchko R.A."/>
            <person name="Chapman S."/>
            <person name="Coulson R."/>
            <person name="Coutinho P.M."/>
            <person name="Danchin E.G."/>
            <person name="Diener A."/>
            <person name="Gale L.R."/>
            <person name="Gardiner D.M."/>
            <person name="Goff S."/>
            <person name="Hammond-Kosack K.E."/>
            <person name="Hilburn K."/>
            <person name="Hua-Van A."/>
            <person name="Jonkers W."/>
            <person name="Kazan K."/>
            <person name="Kodira C.D."/>
            <person name="Koehrsen M."/>
            <person name="Kumar L."/>
            <person name="Lee Y.H."/>
            <person name="Li L."/>
            <person name="Manners J.M."/>
            <person name="Miranda-Saavedra D."/>
            <person name="Mukherjee M."/>
            <person name="Park G."/>
            <person name="Park J."/>
            <person name="Park S.Y."/>
            <person name="Proctor R.H."/>
            <person name="Regev A."/>
            <person name="Ruiz-Roldan M.C."/>
            <person name="Sain D."/>
            <person name="Sakthikumar S."/>
            <person name="Sykes S."/>
            <person name="Schwartz D.C."/>
            <person name="Turgeon B.G."/>
            <person name="Wapinski I."/>
            <person name="Yoder O."/>
            <person name="Young S."/>
            <person name="Zeng Q."/>
            <person name="Zhou S."/>
            <person name="Galagan J."/>
            <person name="Cuomo C.A."/>
            <person name="Kistler H.C."/>
            <person name="Rep M."/>
        </authorList>
    </citation>
    <scope>GENOME REANNOTATION</scope>
    <source>
        <strain evidence="2">PH-1 / ATCC MYA-4620 / FGSC 9075 / NRRL 31084</strain>
    </source>
</reference>
<feature type="region of interest" description="Disordered" evidence="1">
    <location>
        <begin position="1"/>
        <end position="47"/>
    </location>
</feature>
<feature type="region of interest" description="Disordered" evidence="1">
    <location>
        <begin position="79"/>
        <end position="107"/>
    </location>
</feature>
<reference evidence="2" key="1">
    <citation type="journal article" date="2007" name="Science">
        <title>The Fusarium graminearum genome reveals a link between localized polymorphism and pathogen specialization.</title>
        <authorList>
            <person name="Cuomo C.A."/>
            <person name="Gueldener U."/>
            <person name="Xu J.-R."/>
            <person name="Trail F."/>
            <person name="Turgeon B.G."/>
            <person name="Di Pietro A."/>
            <person name="Walton J.D."/>
            <person name="Ma L.-J."/>
            <person name="Baker S.E."/>
            <person name="Rep M."/>
            <person name="Adam G."/>
            <person name="Antoniw J."/>
            <person name="Baldwin T."/>
            <person name="Calvo S.E."/>
            <person name="Chang Y.-L."/>
            <person name="DeCaprio D."/>
            <person name="Gale L.R."/>
            <person name="Gnerre S."/>
            <person name="Goswami R.S."/>
            <person name="Hammond-Kosack K."/>
            <person name="Harris L.J."/>
            <person name="Hilburn K."/>
            <person name="Kennell J.C."/>
            <person name="Kroken S."/>
            <person name="Magnuson J.K."/>
            <person name="Mannhaupt G."/>
            <person name="Mauceli E.W."/>
            <person name="Mewes H.-W."/>
            <person name="Mitterbauer R."/>
            <person name="Muehlbauer G."/>
            <person name="Muensterkoetter M."/>
            <person name="Nelson D."/>
            <person name="O'Donnell K."/>
            <person name="Ouellet T."/>
            <person name="Qi W."/>
            <person name="Quesneville H."/>
            <person name="Roncero M.I.G."/>
            <person name="Seong K.-Y."/>
            <person name="Tetko I.V."/>
            <person name="Urban M."/>
            <person name="Waalwijk C."/>
            <person name="Ward T.J."/>
            <person name="Yao J."/>
            <person name="Birren B.W."/>
            <person name="Kistler H.C."/>
        </authorList>
    </citation>
    <scope>NUCLEOTIDE SEQUENCE [LARGE SCALE GENOMIC DNA]</scope>
    <source>
        <strain evidence="2">PH-1 / ATCC MYA-4620 / FGSC 9075 / NRRL 31084</strain>
    </source>
</reference>
<dbReference type="EnsemblFungi" id="CEF79444">
    <property type="protein sequence ID" value="CEF79444"/>
    <property type="gene ID" value="FGRRES_15245"/>
</dbReference>